<evidence type="ECO:0000256" key="9">
    <source>
        <dbReference type="ARBA" id="ARBA00023043"/>
    </source>
</evidence>
<evidence type="ECO:0000256" key="7">
    <source>
        <dbReference type="ARBA" id="ARBA00022989"/>
    </source>
</evidence>
<dbReference type="PRINTS" id="PR01415">
    <property type="entry name" value="ANKYRIN"/>
</dbReference>
<name>A0A674IGN0_9SAUR</name>
<dbReference type="EC" id="2.3.1.225" evidence="16"/>
<evidence type="ECO:0000256" key="17">
    <source>
        <dbReference type="SAM" id="MobiDB-lite"/>
    </source>
</evidence>
<keyword evidence="11" id="KW-0564">Palmitate</keyword>
<feature type="region of interest" description="Disordered" evidence="17">
    <location>
        <begin position="1"/>
        <end position="24"/>
    </location>
</feature>
<dbReference type="Proteomes" id="UP000472274">
    <property type="component" value="Unplaced"/>
</dbReference>
<evidence type="ECO:0000256" key="15">
    <source>
        <dbReference type="PROSITE-ProRule" id="PRU00023"/>
    </source>
</evidence>
<keyword evidence="12" id="KW-0449">Lipoprotein</keyword>
<comment type="domain">
    <text evidence="16">The DHHC domain is required for palmitoyltransferase activity.</text>
</comment>
<dbReference type="Pfam" id="PF12796">
    <property type="entry name" value="Ank_2"/>
    <property type="match status" value="2"/>
</dbReference>
<keyword evidence="10 16" id="KW-0472">Membrane</keyword>
<reference evidence="19" key="2">
    <citation type="submission" date="2025-09" db="UniProtKB">
        <authorList>
            <consortium name="Ensembl"/>
        </authorList>
    </citation>
    <scope>IDENTIFICATION</scope>
</reference>
<dbReference type="Gene3D" id="1.25.40.20">
    <property type="entry name" value="Ankyrin repeat-containing domain"/>
    <property type="match status" value="1"/>
</dbReference>
<evidence type="ECO:0000256" key="2">
    <source>
        <dbReference type="ARBA" id="ARBA00004653"/>
    </source>
</evidence>
<feature type="transmembrane region" description="Helical" evidence="16">
    <location>
        <begin position="372"/>
        <end position="390"/>
    </location>
</feature>
<evidence type="ECO:0000256" key="6">
    <source>
        <dbReference type="ARBA" id="ARBA00022737"/>
    </source>
</evidence>
<dbReference type="PROSITE" id="PS50297">
    <property type="entry name" value="ANK_REP_REGION"/>
    <property type="match status" value="4"/>
</dbReference>
<keyword evidence="14" id="KW-0968">Cytoplasmic vesicle</keyword>
<dbReference type="InterPro" id="IPR001594">
    <property type="entry name" value="Palmitoyltrfase_DHHC"/>
</dbReference>
<keyword evidence="8" id="KW-0333">Golgi apparatus</keyword>
<evidence type="ECO:0000256" key="11">
    <source>
        <dbReference type="ARBA" id="ARBA00023139"/>
    </source>
</evidence>
<evidence type="ECO:0000256" key="5">
    <source>
        <dbReference type="ARBA" id="ARBA00022692"/>
    </source>
</evidence>
<evidence type="ECO:0000256" key="4">
    <source>
        <dbReference type="ARBA" id="ARBA00022679"/>
    </source>
</evidence>
<keyword evidence="6" id="KW-0677">Repeat</keyword>
<dbReference type="GO" id="GO:0030660">
    <property type="term" value="C:Golgi-associated vesicle membrane"/>
    <property type="evidence" value="ECO:0007669"/>
    <property type="project" value="Ensembl"/>
</dbReference>
<evidence type="ECO:0000256" key="13">
    <source>
        <dbReference type="ARBA" id="ARBA00023315"/>
    </source>
</evidence>
<feature type="transmembrane region" description="Helical" evidence="16">
    <location>
        <begin position="467"/>
        <end position="485"/>
    </location>
</feature>
<evidence type="ECO:0000256" key="1">
    <source>
        <dbReference type="ARBA" id="ARBA00004439"/>
    </source>
</evidence>
<evidence type="ECO:0000256" key="16">
    <source>
        <dbReference type="RuleBase" id="RU079119"/>
    </source>
</evidence>
<comment type="subcellular location">
    <subcellularLocation>
        <location evidence="1">Cytoplasmic vesicle membrane</location>
        <topology evidence="1">Multi-pass membrane protein</topology>
    </subcellularLocation>
    <subcellularLocation>
        <location evidence="2">Golgi apparatus membrane</location>
        <topology evidence="2">Multi-pass membrane protein</topology>
    </subcellularLocation>
</comment>
<feature type="domain" description="Palmitoyltransferase DHHC" evidence="18">
    <location>
        <begin position="421"/>
        <end position="555"/>
    </location>
</feature>
<dbReference type="GO" id="GO:0015095">
    <property type="term" value="F:magnesium ion transmembrane transporter activity"/>
    <property type="evidence" value="ECO:0007669"/>
    <property type="project" value="Ensembl"/>
</dbReference>
<keyword evidence="5 16" id="KW-0812">Transmembrane</keyword>
<evidence type="ECO:0000259" key="18">
    <source>
        <dbReference type="Pfam" id="PF01529"/>
    </source>
</evidence>
<feature type="repeat" description="ANK" evidence="15">
    <location>
        <begin position="79"/>
        <end position="111"/>
    </location>
</feature>
<feature type="transmembrane region" description="Helical" evidence="16">
    <location>
        <begin position="505"/>
        <end position="527"/>
    </location>
</feature>
<evidence type="ECO:0000256" key="14">
    <source>
        <dbReference type="ARBA" id="ARBA00023329"/>
    </source>
</evidence>
<dbReference type="InterPro" id="IPR036770">
    <property type="entry name" value="Ankyrin_rpt-contain_sf"/>
</dbReference>
<feature type="transmembrane region" description="Helical" evidence="16">
    <location>
        <begin position="344"/>
        <end position="366"/>
    </location>
</feature>
<evidence type="ECO:0000256" key="8">
    <source>
        <dbReference type="ARBA" id="ARBA00023034"/>
    </source>
</evidence>
<dbReference type="GeneID" id="112110183"/>
<dbReference type="AlphaFoldDB" id="A0A674IGN0"/>
<dbReference type="PROSITE" id="PS50088">
    <property type="entry name" value="ANK_REPEAT"/>
    <property type="match status" value="4"/>
</dbReference>
<keyword evidence="20" id="KW-1185">Reference proteome</keyword>
<keyword evidence="9 15" id="KW-0040">ANK repeat</keyword>
<dbReference type="InterPro" id="IPR002110">
    <property type="entry name" value="Ankyrin_rpt"/>
</dbReference>
<dbReference type="InParanoid" id="A0A674IGN0"/>
<dbReference type="CTD" id="54503"/>
<organism evidence="19 20">
    <name type="scientific">Terrapene triunguis</name>
    <name type="common">Three-toed box turtle</name>
    <dbReference type="NCBI Taxonomy" id="2587831"/>
    <lineage>
        <taxon>Eukaryota</taxon>
        <taxon>Metazoa</taxon>
        <taxon>Chordata</taxon>
        <taxon>Craniata</taxon>
        <taxon>Vertebrata</taxon>
        <taxon>Euteleostomi</taxon>
        <taxon>Archelosauria</taxon>
        <taxon>Testudinata</taxon>
        <taxon>Testudines</taxon>
        <taxon>Cryptodira</taxon>
        <taxon>Durocryptodira</taxon>
        <taxon>Testudinoidea</taxon>
        <taxon>Emydidae</taxon>
        <taxon>Terrapene</taxon>
    </lineage>
</organism>
<comment type="similarity">
    <text evidence="3">Belongs to the DHHC palmitoyltransferase family. AKR/ZDHHC17 subfamily.</text>
</comment>
<dbReference type="Ensembl" id="ENSTMTT00000007051.1">
    <property type="protein sequence ID" value="ENSTMTP00000006824.1"/>
    <property type="gene ID" value="ENSTMTG00000004985.1"/>
</dbReference>
<dbReference type="SUPFAM" id="SSF48403">
    <property type="entry name" value="Ankyrin repeat"/>
    <property type="match status" value="1"/>
</dbReference>
<feature type="transmembrane region" description="Helical" evidence="16">
    <location>
        <begin position="314"/>
        <end position="332"/>
    </location>
</feature>
<dbReference type="Pfam" id="PF01529">
    <property type="entry name" value="DHHC"/>
    <property type="match status" value="1"/>
</dbReference>
<keyword evidence="4 16" id="KW-0808">Transferase</keyword>
<feature type="repeat" description="ANK" evidence="15">
    <location>
        <begin position="146"/>
        <end position="178"/>
    </location>
</feature>
<gene>
    <name evidence="19" type="primary">ZDHHC13</name>
</gene>
<dbReference type="RefSeq" id="XP_024060831.2">
    <property type="nucleotide sequence ID" value="XM_024205063.2"/>
</dbReference>
<evidence type="ECO:0000256" key="10">
    <source>
        <dbReference type="ARBA" id="ARBA00023136"/>
    </source>
</evidence>
<dbReference type="GO" id="GO:0005783">
    <property type="term" value="C:endoplasmic reticulum"/>
    <property type="evidence" value="ECO:0007669"/>
    <property type="project" value="Ensembl"/>
</dbReference>
<proteinExistence type="inferred from homology"/>
<sequence>MEGGGGAGPACKHHSHGPHQPQARNWHSIHKDQSKIQAAFPLVEDYSSCDIVKATQYGILERCKELVEAGYDVRQPDKENVTLLHWAAINNRLDLVKFYISKGAVVDQLGGDLNSTPLHWAIRQGHLSMVILLLKCGADPTLIDGEGYSSIHLAVVFQHMPIIAYLISKGQSVDTTDFSGQTPLMLSAQKVIGPEPTGFLLKFNPSLSAVDKIQKNTALHWAVTAGNVNAVELLLDAGSNLDIKNVKGDTPLDLAHQIQNRLLIHMLTQEEKMRIRKNSRLLRMLAKYEFFLLLLSSLTLMWAIGYIMDLSSDSWLLKGSLLLFIFFGISLLTRQFVELKNLKYLPAIFMLSSIFWLSMTWFVWFLPDLADTIFQIPFILSVMGLLYYFYKTWRTDPGYIKVSEEERRKSIVTLAEAGHLDFRTFCTSCLVKKPLRSMHCIACNSCTARYDQHCLWTGQCIGVGNHYYFILFLLFLTMVGVWMVYGTLLYWSEHCATTYRQDGAWTYFTQIVSCSPWVLYIFTLVSFHTSWSSLMLIIQLYQIAFLGLTSHERLNLMIQSKCSKHAASLRKTPYNHGCFQNLADFFQCSCFGMFKPNIVDWTKQYTLTFHPAKGKNVHCV</sequence>
<reference evidence="19" key="1">
    <citation type="submission" date="2025-08" db="UniProtKB">
        <authorList>
            <consortium name="Ensembl"/>
        </authorList>
    </citation>
    <scope>IDENTIFICATION</scope>
</reference>
<evidence type="ECO:0000256" key="12">
    <source>
        <dbReference type="ARBA" id="ARBA00023288"/>
    </source>
</evidence>
<comment type="catalytic activity">
    <reaction evidence="16">
        <text>L-cysteinyl-[protein] + hexadecanoyl-CoA = S-hexadecanoyl-L-cysteinyl-[protein] + CoA</text>
        <dbReference type="Rhea" id="RHEA:36683"/>
        <dbReference type="Rhea" id="RHEA-COMP:10131"/>
        <dbReference type="Rhea" id="RHEA-COMP:11032"/>
        <dbReference type="ChEBI" id="CHEBI:29950"/>
        <dbReference type="ChEBI" id="CHEBI:57287"/>
        <dbReference type="ChEBI" id="CHEBI:57379"/>
        <dbReference type="ChEBI" id="CHEBI:74151"/>
        <dbReference type="EC" id="2.3.1.225"/>
    </reaction>
</comment>
<dbReference type="PROSITE" id="PS50216">
    <property type="entry name" value="DHHC"/>
    <property type="match status" value="1"/>
</dbReference>
<accession>A0A674IGN0</accession>
<keyword evidence="7 16" id="KW-1133">Transmembrane helix</keyword>
<feature type="repeat" description="ANK" evidence="15">
    <location>
        <begin position="113"/>
        <end position="145"/>
    </location>
</feature>
<dbReference type="GeneTree" id="ENSGT00530000063074"/>
<evidence type="ECO:0000256" key="3">
    <source>
        <dbReference type="ARBA" id="ARBA00010104"/>
    </source>
</evidence>
<feature type="transmembrane region" description="Helical" evidence="16">
    <location>
        <begin position="290"/>
        <end position="308"/>
    </location>
</feature>
<dbReference type="SMART" id="SM00248">
    <property type="entry name" value="ANK"/>
    <property type="match status" value="5"/>
</dbReference>
<dbReference type="FunFam" id="1.25.40.20:FF:000035">
    <property type="entry name" value="Palmitoyltransferase"/>
    <property type="match status" value="1"/>
</dbReference>
<feature type="repeat" description="ANK" evidence="15">
    <location>
        <begin position="214"/>
        <end position="246"/>
    </location>
</feature>
<dbReference type="PANTHER" id="PTHR24161">
    <property type="entry name" value="ANK_REP_REGION DOMAIN-CONTAINING PROTEIN-RELATED"/>
    <property type="match status" value="1"/>
</dbReference>
<protein>
    <recommendedName>
        <fullName evidence="16">Palmitoyltransferase</fullName>
        <ecNumber evidence="16">2.3.1.225</ecNumber>
    </recommendedName>
</protein>
<keyword evidence="13 16" id="KW-0012">Acyltransferase</keyword>
<evidence type="ECO:0000313" key="19">
    <source>
        <dbReference type="Ensembl" id="ENSTMTP00000006824.1"/>
    </source>
</evidence>
<dbReference type="GO" id="GO:0019706">
    <property type="term" value="F:protein-cysteine S-palmitoyltransferase activity"/>
    <property type="evidence" value="ECO:0007669"/>
    <property type="project" value="UniProtKB-EC"/>
</dbReference>
<evidence type="ECO:0000313" key="20">
    <source>
        <dbReference type="Proteomes" id="UP000472274"/>
    </source>
</evidence>
<dbReference type="GO" id="GO:0000139">
    <property type="term" value="C:Golgi membrane"/>
    <property type="evidence" value="ECO:0007669"/>
    <property type="project" value="UniProtKB-SubCell"/>
</dbReference>
<dbReference type="PANTHER" id="PTHR24161:SF16">
    <property type="entry name" value="PALMITOYLTRANSFERASE ZDHHC13"/>
    <property type="match status" value="1"/>
</dbReference>